<protein>
    <submittedName>
        <fullName evidence="2">Integrase</fullName>
    </submittedName>
</protein>
<name>A0ABS1RT05_RHOSU</name>
<evidence type="ECO:0000313" key="2">
    <source>
        <dbReference type="EMBL" id="MBL3609198.1"/>
    </source>
</evidence>
<gene>
    <name evidence="2" type="ORF">JMM60_10370</name>
</gene>
<sequence length="379" mass="42349">MPRRAAGARLYWRERSDGQSVWEIRDTGGIRISTGARCRADAEAQLAAYIERKNRPTGPVAADELSVSMCLAIYAEEHAAHISAPERIGYAIEALDEFWRDLAVSAVSGGTCRRYAKSRVRRFKDGSICPISPGTIRRELNVLQAAINYCHGEGYLITAPKVVLPVRPDPVERFLTRQEAAWLLRAARNLRRDGRHLTDFTLHGLYTGSRKDTILGMHIDTPSVSGGHVDTVNGILYRKPMGKAETKKRQRPARLPPRYLAHLRRQAANGRRFVVQDCDGYRVGDIRKGWARAVRLAEELAAGQGIEIDLTMPDGKGGRKYITPHVLKHTAITWALQRGASIWDAAGYFSTSPETIQRVYGHHAPDHMQSAVEAMDRRI</sequence>
<dbReference type="InterPro" id="IPR011010">
    <property type="entry name" value="DNA_brk_join_enz"/>
</dbReference>
<reference evidence="2 3" key="1">
    <citation type="submission" date="2021-01" db="EMBL/GenBank/DDBJ databases">
        <title>Draft genomes of Rhodovulum sulfidophilum.</title>
        <authorList>
            <person name="Guzman M.S."/>
        </authorList>
    </citation>
    <scope>NUCLEOTIDE SEQUENCE [LARGE SCALE GENOMIC DNA]</scope>
    <source>
        <strain evidence="2 3">AB35</strain>
    </source>
</reference>
<accession>A0ABS1RT05</accession>
<keyword evidence="3" id="KW-1185">Reference proteome</keyword>
<dbReference type="InterPro" id="IPR013762">
    <property type="entry name" value="Integrase-like_cat_sf"/>
</dbReference>
<evidence type="ECO:0000256" key="1">
    <source>
        <dbReference type="ARBA" id="ARBA00023172"/>
    </source>
</evidence>
<proteinExistence type="predicted"/>
<organism evidence="2 3">
    <name type="scientific">Rhodovulum sulfidophilum</name>
    <name type="common">Rhodobacter sulfidophilus</name>
    <dbReference type="NCBI Taxonomy" id="35806"/>
    <lineage>
        <taxon>Bacteria</taxon>
        <taxon>Pseudomonadati</taxon>
        <taxon>Pseudomonadota</taxon>
        <taxon>Alphaproteobacteria</taxon>
        <taxon>Rhodobacterales</taxon>
        <taxon>Paracoccaceae</taxon>
        <taxon>Rhodovulum</taxon>
    </lineage>
</organism>
<dbReference type="EMBL" id="JAESJJ010000011">
    <property type="protein sequence ID" value="MBL3609198.1"/>
    <property type="molecule type" value="Genomic_DNA"/>
</dbReference>
<keyword evidence="1" id="KW-0233">DNA recombination</keyword>
<dbReference type="Proteomes" id="UP000604473">
    <property type="component" value="Unassembled WGS sequence"/>
</dbReference>
<dbReference type="SUPFAM" id="SSF56349">
    <property type="entry name" value="DNA breaking-rejoining enzymes"/>
    <property type="match status" value="1"/>
</dbReference>
<dbReference type="Gene3D" id="1.10.443.10">
    <property type="entry name" value="Intergrase catalytic core"/>
    <property type="match status" value="1"/>
</dbReference>
<comment type="caution">
    <text evidence="2">The sequence shown here is derived from an EMBL/GenBank/DDBJ whole genome shotgun (WGS) entry which is preliminary data.</text>
</comment>
<evidence type="ECO:0000313" key="3">
    <source>
        <dbReference type="Proteomes" id="UP000604473"/>
    </source>
</evidence>